<dbReference type="EMBL" id="JABEZW010000013">
    <property type="protein sequence ID" value="MBA0782847.1"/>
    <property type="molecule type" value="Genomic_DNA"/>
</dbReference>
<dbReference type="AlphaFoldDB" id="A0A7J9FC57"/>
<comment type="caution">
    <text evidence="1">The sequence shown here is derived from an EMBL/GenBank/DDBJ whole genome shotgun (WGS) entry which is preliminary data.</text>
</comment>
<proteinExistence type="predicted"/>
<name>A0A7J9FC57_9ROSI</name>
<gene>
    <name evidence="1" type="ORF">Gotri_000670</name>
</gene>
<evidence type="ECO:0000313" key="1">
    <source>
        <dbReference type="EMBL" id="MBA0782847.1"/>
    </source>
</evidence>
<keyword evidence="2" id="KW-1185">Reference proteome</keyword>
<organism evidence="1 2">
    <name type="scientific">Gossypium trilobum</name>
    <dbReference type="NCBI Taxonomy" id="34281"/>
    <lineage>
        <taxon>Eukaryota</taxon>
        <taxon>Viridiplantae</taxon>
        <taxon>Streptophyta</taxon>
        <taxon>Embryophyta</taxon>
        <taxon>Tracheophyta</taxon>
        <taxon>Spermatophyta</taxon>
        <taxon>Magnoliopsida</taxon>
        <taxon>eudicotyledons</taxon>
        <taxon>Gunneridae</taxon>
        <taxon>Pentapetalae</taxon>
        <taxon>rosids</taxon>
        <taxon>malvids</taxon>
        <taxon>Malvales</taxon>
        <taxon>Malvaceae</taxon>
        <taxon>Malvoideae</taxon>
        <taxon>Gossypium</taxon>
    </lineage>
</organism>
<evidence type="ECO:0000313" key="2">
    <source>
        <dbReference type="Proteomes" id="UP000593568"/>
    </source>
</evidence>
<reference evidence="1 2" key="1">
    <citation type="journal article" date="2019" name="Genome Biol. Evol.">
        <title>Insights into the evolution of the New World diploid cottons (Gossypium, subgenus Houzingenia) based on genome sequencing.</title>
        <authorList>
            <person name="Grover C.E."/>
            <person name="Arick M.A. 2nd"/>
            <person name="Thrash A."/>
            <person name="Conover J.L."/>
            <person name="Sanders W.S."/>
            <person name="Peterson D.G."/>
            <person name="Frelichowski J.E."/>
            <person name="Scheffler J.A."/>
            <person name="Scheffler B.E."/>
            <person name="Wendel J.F."/>
        </authorList>
    </citation>
    <scope>NUCLEOTIDE SEQUENCE [LARGE SCALE GENOMIC DNA]</scope>
    <source>
        <strain evidence="1">8</strain>
        <tissue evidence="1">Leaf</tissue>
    </source>
</reference>
<accession>A0A7J9FC57</accession>
<sequence length="88" mass="9829">MTKVLISQNIGKSSLHVVTPLLNVATTKNSQNMKPTFDVTTSLRDGISAKIDYQLASFNVSVSSPVVEFQEGNMNKYFQQLKPYTFIQ</sequence>
<dbReference type="Proteomes" id="UP000593568">
    <property type="component" value="Unassembled WGS sequence"/>
</dbReference>
<protein>
    <submittedName>
        <fullName evidence="1">Uncharacterized protein</fullName>
    </submittedName>
</protein>